<evidence type="ECO:0000256" key="1">
    <source>
        <dbReference type="SAM" id="MobiDB-lite"/>
    </source>
</evidence>
<dbReference type="AlphaFoldDB" id="A0A2Z7BZE8"/>
<protein>
    <submittedName>
        <fullName evidence="2">Uncharacterized protein</fullName>
    </submittedName>
</protein>
<dbReference type="Proteomes" id="UP000250235">
    <property type="component" value="Unassembled WGS sequence"/>
</dbReference>
<organism evidence="2 3">
    <name type="scientific">Dorcoceras hygrometricum</name>
    <dbReference type="NCBI Taxonomy" id="472368"/>
    <lineage>
        <taxon>Eukaryota</taxon>
        <taxon>Viridiplantae</taxon>
        <taxon>Streptophyta</taxon>
        <taxon>Embryophyta</taxon>
        <taxon>Tracheophyta</taxon>
        <taxon>Spermatophyta</taxon>
        <taxon>Magnoliopsida</taxon>
        <taxon>eudicotyledons</taxon>
        <taxon>Gunneridae</taxon>
        <taxon>Pentapetalae</taxon>
        <taxon>asterids</taxon>
        <taxon>lamiids</taxon>
        <taxon>Lamiales</taxon>
        <taxon>Gesneriaceae</taxon>
        <taxon>Didymocarpoideae</taxon>
        <taxon>Trichosporeae</taxon>
        <taxon>Loxocarpinae</taxon>
        <taxon>Dorcoceras</taxon>
    </lineage>
</organism>
<feature type="compositionally biased region" description="Basic residues" evidence="1">
    <location>
        <begin position="8"/>
        <end position="26"/>
    </location>
</feature>
<accession>A0A2Z7BZE8</accession>
<reference evidence="2 3" key="1">
    <citation type="journal article" date="2015" name="Proc. Natl. Acad. Sci. U.S.A.">
        <title>The resurrection genome of Boea hygrometrica: A blueprint for survival of dehydration.</title>
        <authorList>
            <person name="Xiao L."/>
            <person name="Yang G."/>
            <person name="Zhang L."/>
            <person name="Yang X."/>
            <person name="Zhao S."/>
            <person name="Ji Z."/>
            <person name="Zhou Q."/>
            <person name="Hu M."/>
            <person name="Wang Y."/>
            <person name="Chen M."/>
            <person name="Xu Y."/>
            <person name="Jin H."/>
            <person name="Xiao X."/>
            <person name="Hu G."/>
            <person name="Bao F."/>
            <person name="Hu Y."/>
            <person name="Wan P."/>
            <person name="Li L."/>
            <person name="Deng X."/>
            <person name="Kuang T."/>
            <person name="Xiang C."/>
            <person name="Zhu J.K."/>
            <person name="Oliver M.J."/>
            <person name="He Y."/>
        </authorList>
    </citation>
    <scope>NUCLEOTIDE SEQUENCE [LARGE SCALE GENOMIC DNA]</scope>
    <source>
        <strain evidence="3">cv. XS01</strain>
    </source>
</reference>
<evidence type="ECO:0000313" key="2">
    <source>
        <dbReference type="EMBL" id="KZV39784.1"/>
    </source>
</evidence>
<keyword evidence="3" id="KW-1185">Reference proteome</keyword>
<sequence length="190" mass="21800">MCPDNKYRSKSHQAARYRPGQRRRGTVGRTEVSLPTAAIRSTVRTTVCICPRSDNMNIRYRIAEGDRGRYSAAIDRLKILCCYYEVQYLWFLNIKNRAPETDLFGLQCPTSPLLPPRKVSLEDLIYTSCTDPIPQPAAARTPRLYHPSAVTHFFYAYVRKATNTDFNVIVLGRDLICIGFEIHSLYNECE</sequence>
<proteinExistence type="predicted"/>
<name>A0A2Z7BZE8_9LAMI</name>
<dbReference type="EMBL" id="KV000892">
    <property type="protein sequence ID" value="KZV39784.1"/>
    <property type="molecule type" value="Genomic_DNA"/>
</dbReference>
<gene>
    <name evidence="2" type="ORF">F511_30207</name>
</gene>
<evidence type="ECO:0000313" key="3">
    <source>
        <dbReference type="Proteomes" id="UP000250235"/>
    </source>
</evidence>
<feature type="region of interest" description="Disordered" evidence="1">
    <location>
        <begin position="1"/>
        <end position="31"/>
    </location>
</feature>